<dbReference type="RefSeq" id="WP_191308366.1">
    <property type="nucleotide sequence ID" value="NZ_BNAW01000005.1"/>
</dbReference>
<dbReference type="Proteomes" id="UP000649955">
    <property type="component" value="Unassembled WGS sequence"/>
</dbReference>
<name>A0ABQ3K5H8_9PSEU</name>
<evidence type="ECO:0000313" key="1">
    <source>
        <dbReference type="EMBL" id="GHG03794.1"/>
    </source>
</evidence>
<protein>
    <recommendedName>
        <fullName evidence="3">Serine peptidase</fullName>
    </recommendedName>
</protein>
<keyword evidence="2" id="KW-1185">Reference proteome</keyword>
<evidence type="ECO:0000313" key="2">
    <source>
        <dbReference type="Proteomes" id="UP000649955"/>
    </source>
</evidence>
<dbReference type="Gene3D" id="3.40.50.1820">
    <property type="entry name" value="alpha/beta hydrolase"/>
    <property type="match status" value="1"/>
</dbReference>
<reference evidence="2" key="1">
    <citation type="journal article" date="2019" name="Int. J. Syst. Evol. Microbiol.">
        <title>The Global Catalogue of Microorganisms (GCM) 10K type strain sequencing project: providing services to taxonomists for standard genome sequencing and annotation.</title>
        <authorList>
            <consortium name="The Broad Institute Genomics Platform"/>
            <consortium name="The Broad Institute Genome Sequencing Center for Infectious Disease"/>
            <person name="Wu L."/>
            <person name="Ma J."/>
        </authorList>
    </citation>
    <scope>NUCLEOTIDE SEQUENCE [LARGE SCALE GENOMIC DNA]</scope>
    <source>
        <strain evidence="2">CGMCC 4.7680</strain>
    </source>
</reference>
<dbReference type="EMBL" id="BNAW01000005">
    <property type="protein sequence ID" value="GHG03794.1"/>
    <property type="molecule type" value="Genomic_DNA"/>
</dbReference>
<sequence length="275" mass="29888">MTRILGVHGIGNHDPHRSAAEAAERLTATWRRHLTAGGAEVRPDDVRVAYWAHHLHRRRRQGPETDPHGLSPAELDVLAALVAEVDATAVRQGRLTLPLRQAIALLAARGGVTVPVMSAFVAVFCREVHAYLGHPDAPGRASARDSVAESITEHRPRVVIAHSLGSVIAYEALWSRPGPDVDLLVTLGSPLGLPSVVFERLCPAPRNGLGQRPPRVRRWVNLADPGDIVAIPRWLATKFTGVDTDREASIHSVDFHRVASYLRLPDLARAIAELG</sequence>
<accession>A0ABQ3K5H8</accession>
<proteinExistence type="predicted"/>
<comment type="caution">
    <text evidence="1">The sequence shown here is derived from an EMBL/GenBank/DDBJ whole genome shotgun (WGS) entry which is preliminary data.</text>
</comment>
<evidence type="ECO:0008006" key="3">
    <source>
        <dbReference type="Google" id="ProtNLM"/>
    </source>
</evidence>
<gene>
    <name evidence="1" type="ORF">GCM10017567_19640</name>
</gene>
<dbReference type="SUPFAM" id="SSF53474">
    <property type="entry name" value="alpha/beta-Hydrolases"/>
    <property type="match status" value="1"/>
</dbReference>
<organism evidence="1 2">
    <name type="scientific">Amycolatopsis bullii</name>
    <dbReference type="NCBI Taxonomy" id="941987"/>
    <lineage>
        <taxon>Bacteria</taxon>
        <taxon>Bacillati</taxon>
        <taxon>Actinomycetota</taxon>
        <taxon>Actinomycetes</taxon>
        <taxon>Pseudonocardiales</taxon>
        <taxon>Pseudonocardiaceae</taxon>
        <taxon>Amycolatopsis</taxon>
    </lineage>
</organism>
<dbReference type="InterPro" id="IPR029058">
    <property type="entry name" value="AB_hydrolase_fold"/>
</dbReference>